<evidence type="ECO:0000256" key="7">
    <source>
        <dbReference type="ARBA" id="ARBA00022490"/>
    </source>
</evidence>
<comment type="function">
    <text evidence="16">E3 ubiquitin-protein ligase. Component of the ribosome quality control complex (RQC), a ribosome-associated complex that mediates ubiquitination and extraction of incompletely synthesized nascent chains for proteasomal degradation.</text>
</comment>
<evidence type="ECO:0000259" key="18">
    <source>
        <dbReference type="PROSITE" id="PS50089"/>
    </source>
</evidence>
<evidence type="ECO:0000256" key="3">
    <source>
        <dbReference type="ARBA" id="ARBA00004906"/>
    </source>
</evidence>
<evidence type="ECO:0000256" key="13">
    <source>
        <dbReference type="ARBA" id="ARBA00022833"/>
    </source>
</evidence>
<name>A0A1Y2ET07_9FUNG</name>
<dbReference type="InterPro" id="IPR001841">
    <property type="entry name" value="Znf_RING"/>
</dbReference>
<dbReference type="EC" id="2.3.2.27" evidence="5 16"/>
<dbReference type="InterPro" id="IPR039795">
    <property type="entry name" value="LTN1/Rkr1"/>
</dbReference>
<dbReference type="GO" id="GO:0016567">
    <property type="term" value="P:protein ubiquitination"/>
    <property type="evidence" value="ECO:0007669"/>
    <property type="project" value="UniProtKB-UniPathway"/>
</dbReference>
<dbReference type="CDD" id="cd16491">
    <property type="entry name" value="RING-CH-C4HC3_LTN1"/>
    <property type="match status" value="1"/>
</dbReference>
<dbReference type="InterPro" id="IPR054477">
    <property type="entry name" value="LTN1_E3_ligase_6th"/>
</dbReference>
<dbReference type="GO" id="GO:0072344">
    <property type="term" value="P:rescue of stalled ribosome"/>
    <property type="evidence" value="ECO:0007669"/>
    <property type="project" value="UniProtKB-UniRule"/>
</dbReference>
<comment type="catalytic activity">
    <reaction evidence="1 16">
        <text>S-ubiquitinyl-[E2 ubiquitin-conjugating enzyme]-L-cysteine + [acceptor protein]-L-lysine = [E2 ubiquitin-conjugating enzyme]-L-cysteine + N(6)-ubiquitinyl-[acceptor protein]-L-lysine.</text>
        <dbReference type="EC" id="2.3.2.27"/>
    </reaction>
</comment>
<dbReference type="InterPro" id="IPR016024">
    <property type="entry name" value="ARM-type_fold"/>
</dbReference>
<comment type="subunit">
    <text evidence="16">Component of the ribosome quality control complex (RQC).</text>
</comment>
<dbReference type="GO" id="GO:1990112">
    <property type="term" value="C:RQC complex"/>
    <property type="evidence" value="ECO:0007669"/>
    <property type="project" value="UniProtKB-UniRule"/>
</dbReference>
<evidence type="ECO:0000256" key="16">
    <source>
        <dbReference type="RuleBase" id="RU367090"/>
    </source>
</evidence>
<comment type="caution">
    <text evidence="19">The sequence shown here is derived from an EMBL/GenBank/DDBJ whole genome shotgun (WGS) entry which is preliminary data.</text>
</comment>
<dbReference type="InterPro" id="IPR054478">
    <property type="entry name" value="LTN1_UBC"/>
</dbReference>
<dbReference type="GO" id="GO:1990116">
    <property type="term" value="P:ribosome-associated ubiquitin-dependent protein catabolic process"/>
    <property type="evidence" value="ECO:0007669"/>
    <property type="project" value="UniProtKB-UniRule"/>
</dbReference>
<dbReference type="InterPro" id="IPR054476">
    <property type="entry name" value="Ltn1_N"/>
</dbReference>
<dbReference type="GO" id="GO:0061630">
    <property type="term" value="F:ubiquitin protein ligase activity"/>
    <property type="evidence" value="ECO:0007669"/>
    <property type="project" value="UniProtKB-UniRule"/>
</dbReference>
<evidence type="ECO:0000256" key="5">
    <source>
        <dbReference type="ARBA" id="ARBA00012483"/>
    </source>
</evidence>
<evidence type="ECO:0000256" key="6">
    <source>
        <dbReference type="ARBA" id="ARBA00017157"/>
    </source>
</evidence>
<proteinExistence type="inferred from homology"/>
<dbReference type="Gene3D" id="3.30.40.10">
    <property type="entry name" value="Zinc/RING finger domain, C3HC4 (zinc finger)"/>
    <property type="match status" value="1"/>
</dbReference>
<dbReference type="Proteomes" id="UP000193920">
    <property type="component" value="Unassembled WGS sequence"/>
</dbReference>
<comment type="function">
    <text evidence="14">E3 ubiquitin-protein ligase component of the ribosome quality control complex (RQC), a ribosome-associated complex that mediates ubiquitination and extraction of incompletely synthesized nascent chains for proteasomal degradation. Mediates ubiquitination of proteins derived from mRNAs lacking stop codons (non-stop proteins) and other translation arrest products induced by poly-lysine sequences and tandem rare codons. Ubiquitination leads to CDC48 recruitment for extraction and degradation of the incomplete translation product. May indirectly play a role in chromatin function and transcription.</text>
</comment>
<keyword evidence="20" id="KW-1185">Reference proteome</keyword>
<dbReference type="PANTHER" id="PTHR12389">
    <property type="entry name" value="ZINC FINGER PROTEIN 294"/>
    <property type="match status" value="1"/>
</dbReference>
<dbReference type="GO" id="GO:0008270">
    <property type="term" value="F:zinc ion binding"/>
    <property type="evidence" value="ECO:0007669"/>
    <property type="project" value="UniProtKB-KW"/>
</dbReference>
<reference evidence="19 20" key="1">
    <citation type="submission" date="2016-08" db="EMBL/GenBank/DDBJ databases">
        <title>A Parts List for Fungal Cellulosomes Revealed by Comparative Genomics.</title>
        <authorList>
            <consortium name="DOE Joint Genome Institute"/>
            <person name="Haitjema C.H."/>
            <person name="Gilmore S.P."/>
            <person name="Henske J.K."/>
            <person name="Solomon K.V."/>
            <person name="De Groot R."/>
            <person name="Kuo A."/>
            <person name="Mondo S.J."/>
            <person name="Salamov A.A."/>
            <person name="Labutti K."/>
            <person name="Zhao Z."/>
            <person name="Chiniquy J."/>
            <person name="Barry K."/>
            <person name="Brewer H.M."/>
            <person name="Purvine S.O."/>
            <person name="Wright A.T."/>
            <person name="Boxma B."/>
            <person name="Van Alen T."/>
            <person name="Hackstein J.H."/>
            <person name="Baker S.E."/>
            <person name="Grigoriev I.V."/>
            <person name="O'Malley M.A."/>
        </authorList>
    </citation>
    <scope>NUCLEOTIDE SEQUENCE [LARGE SCALE GENOMIC DNA]</scope>
    <source>
        <strain evidence="19 20">G1</strain>
    </source>
</reference>
<sequence length="1721" mass="198953">MGKKDRVKGNFKSSSASRAAELLANSNFSPLAANFSNFSSFSFGNSFVDEFEGVNEDLKPKLYAKISIDVERRVRILIGNAHLIIVKTLKKKIAPHLKNLIGPWICSTFDPCTDVSNVAKEAYNIAFPSKPLEALIFCQEDILNYVSENLFEKTPEQLSDPRFYSKEEILMKYSRFIVTSVQTLIYLIEKLPKISIQKCQDQYDTIFSNKQLWNFAVSDDAPIRKSIYNLIKSLCLNNKDIIQCNISTISPIFPGKVFSEKETSIYGDAWETLVLLTKESPDSWILASHKKPLINKFFNYLKTGACLSIEVVYPCLITLLANFPSEIIQKENFYHDFFENFWKGYSNQRMRMDNSKIFMKSYLECIFYVLTQDVDEKLKEELIEREFMDVIKSTIEPFANNDVKNIFRSNDLIDLISNFISNLNVSSKIDKLLFNFFNENYKKLLIEKLINIDESSVSKVNFISTCQISSTLLIETYKKCCVNKSKEEQTYSEEILSFLLKNMICNLKINELLSGYSVFISNTVLVLPQLIESESIMKYLNKIFNDELLQIIGSSEPLLNNFYCLISEYFRVLAKNNETEKLDNTWKNIITTILTQERNSYLSILSSLFEHIKMKDIKKDFSLPELDNIIVDIINDNEFNNSKIASKLLTICLSCYNTDLQFISESTTNICIKKIVDEFNYFSSINHYTSIDGKFSVSSLLTVIELLNILSDISLLKGSLIHHLPSHYNFDIISKILSFFIFSVNFSEYIEIEENEEYSRDSVNETINVFTQLSKSIWDNLKLEIRKGSIEANEVKELIGYLVSERNNIFKDINHHGSPAEFSNQIKEIILLTKDEAERDNIINKAIMNNQEYWKNLSKSYLVNNIMLSMVKEQSKLVTFVKTKVQNNENILYDIYGLSFYARLAIFTLNLIKELSVDVFFKKNEFNVRNRLWVINELILVQNILNDSNLLKKTTNSIISSESLQADSFQYDINSIVETLSAKEKNESLEKYDEDEDEDDEKEGRKTKDEEKEETNNEELDDEEMSDMYWDTIIELINFDEDTEVTNNDTIIILLSNAFKIIKESGYQYSSVFNTLLGYALKKYEISEERAENLISEVIEPTIFINDENGIFVTLPLLSMIRNYLSESKIFNMFKRKLVDKITDYQFSDILSSKDSETYDDVLKSLIYLNTCSPNIKELMDEEFEDEEYMFLSQQQSMFLIKTIMGWFEDQNNLNSVDENINSELCQLLNILLISLCEVSGSHWEFIIDYCISNLKNADWNSDIGKVLIYNTVNIILSIQIFSESDRSVESLLESYENYESDIYELLLSLLILLCSTKSEKSTNIMPSTPLSILQSTVAKTCSYIPEEILFEQTCFNELCSVLNTLNSDVQVITCNLLLRITKNTIQTQSLKVETKGLDGSEAIPDTLLSIASKSPKVDDQFKFVDNEVNSHKILGYLLSWIIILEHFNDATFELKSVYTTQFRQQNNLLNNFMILISNILNIGKNDQGFDISNWDVDEFDIETFEPNDISICVLSAHLYWKSLKNISSLVRMWWNELKNRQLSIAIEQYTKKYITPLLVSKEMESVIKTDRSQYENLVIKPNKSRNEIIAQYVIPSEESYLDIIIKIPPDYPLKQVVIEGGQKTGVQESRWRSWILSSSAVMVAQNGNIMDSILVFYNNVKLHFEGVEECTICYSIIGVIDRQLPNKRCRTCKNKFHAACLHKWFQTSNQATCPLCRSQF</sequence>
<dbReference type="SUPFAM" id="SSF57850">
    <property type="entry name" value="RING/U-box"/>
    <property type="match status" value="1"/>
</dbReference>
<dbReference type="UniPathway" id="UPA00143"/>
<keyword evidence="13 16" id="KW-0862">Zinc</keyword>
<evidence type="ECO:0000256" key="11">
    <source>
        <dbReference type="ARBA" id="ARBA00022771"/>
    </source>
</evidence>
<dbReference type="EMBL" id="MCOG01000031">
    <property type="protein sequence ID" value="ORY73965.1"/>
    <property type="molecule type" value="Genomic_DNA"/>
</dbReference>
<dbReference type="PROSITE" id="PS50089">
    <property type="entry name" value="ZF_RING_2"/>
    <property type="match status" value="1"/>
</dbReference>
<evidence type="ECO:0000313" key="19">
    <source>
        <dbReference type="EMBL" id="ORY73965.1"/>
    </source>
</evidence>
<evidence type="ECO:0000256" key="2">
    <source>
        <dbReference type="ARBA" id="ARBA00004514"/>
    </source>
</evidence>
<organism evidence="19 20">
    <name type="scientific">Neocallimastix californiae</name>
    <dbReference type="NCBI Taxonomy" id="1754190"/>
    <lineage>
        <taxon>Eukaryota</taxon>
        <taxon>Fungi</taxon>
        <taxon>Fungi incertae sedis</taxon>
        <taxon>Chytridiomycota</taxon>
        <taxon>Chytridiomycota incertae sedis</taxon>
        <taxon>Neocallimastigomycetes</taxon>
        <taxon>Neocallimastigales</taxon>
        <taxon>Neocallimastigaceae</taxon>
        <taxon>Neocallimastix</taxon>
    </lineage>
</organism>
<comment type="pathway">
    <text evidence="3 16">Protein modification; protein ubiquitination.</text>
</comment>
<evidence type="ECO:0000256" key="10">
    <source>
        <dbReference type="ARBA" id="ARBA00022737"/>
    </source>
</evidence>
<dbReference type="STRING" id="1754190.A0A1Y2ET07"/>
<keyword evidence="12 16" id="KW-0833">Ubl conjugation pathway</keyword>
<dbReference type="GO" id="GO:0005829">
    <property type="term" value="C:cytosol"/>
    <property type="evidence" value="ECO:0007669"/>
    <property type="project" value="UniProtKB-SubCell"/>
</dbReference>
<dbReference type="Pfam" id="PF22958">
    <property type="entry name" value="Ltn1_1st"/>
    <property type="match status" value="1"/>
</dbReference>
<dbReference type="InterPro" id="IPR039804">
    <property type="entry name" value="RING-CH-C4HC3_LTN1"/>
</dbReference>
<dbReference type="InterPro" id="IPR013083">
    <property type="entry name" value="Znf_RING/FYVE/PHD"/>
</dbReference>
<keyword evidence="7" id="KW-0963">Cytoplasm</keyword>
<accession>A0A1Y2ET07</accession>
<comment type="similarity">
    <text evidence="4 16">Belongs to the LTN1 family.</text>
</comment>
<dbReference type="FunFam" id="3.30.40.10:FF:000038">
    <property type="entry name" value="E3 ubiquitin-protein ligase listerin"/>
    <property type="match status" value="1"/>
</dbReference>
<comment type="subcellular location">
    <subcellularLocation>
        <location evidence="2">Cytoplasm</location>
        <location evidence="2">Cytosol</location>
    </subcellularLocation>
</comment>
<evidence type="ECO:0000256" key="15">
    <source>
        <dbReference type="PROSITE-ProRule" id="PRU00175"/>
    </source>
</evidence>
<feature type="domain" description="RING-type" evidence="18">
    <location>
        <begin position="1671"/>
        <end position="1718"/>
    </location>
</feature>
<dbReference type="Pfam" id="PF23009">
    <property type="entry name" value="UBC_like"/>
    <property type="match status" value="1"/>
</dbReference>
<dbReference type="Pfam" id="PF13639">
    <property type="entry name" value="zf-RING_2"/>
    <property type="match status" value="1"/>
</dbReference>
<keyword evidence="10" id="KW-0677">Repeat</keyword>
<keyword evidence="8 16" id="KW-0808">Transferase</keyword>
<evidence type="ECO:0000256" key="12">
    <source>
        <dbReference type="ARBA" id="ARBA00022786"/>
    </source>
</evidence>
<dbReference type="Pfam" id="PF22999">
    <property type="entry name" value="LTN1_E3_ligase_6th"/>
    <property type="match status" value="1"/>
</dbReference>
<dbReference type="PANTHER" id="PTHR12389:SF0">
    <property type="entry name" value="E3 UBIQUITIN-PROTEIN LIGASE LISTERIN"/>
    <property type="match status" value="1"/>
</dbReference>
<feature type="compositionally biased region" description="Acidic residues" evidence="17">
    <location>
        <begin position="1011"/>
        <end position="1024"/>
    </location>
</feature>
<dbReference type="GO" id="GO:0043023">
    <property type="term" value="F:ribosomal large subunit binding"/>
    <property type="evidence" value="ECO:0007669"/>
    <property type="project" value="TreeGrafter"/>
</dbReference>
<evidence type="ECO:0000256" key="1">
    <source>
        <dbReference type="ARBA" id="ARBA00000900"/>
    </source>
</evidence>
<protein>
    <recommendedName>
        <fullName evidence="6 16">E3 ubiquitin-protein ligase listerin</fullName>
        <ecNumber evidence="5 16">2.3.2.27</ecNumber>
    </recommendedName>
    <alternativeName>
        <fullName evidence="16">RING-type E3 ubiquitin transferase listerin</fullName>
    </alternativeName>
</protein>
<evidence type="ECO:0000256" key="8">
    <source>
        <dbReference type="ARBA" id="ARBA00022679"/>
    </source>
</evidence>
<evidence type="ECO:0000256" key="17">
    <source>
        <dbReference type="SAM" id="MobiDB-lite"/>
    </source>
</evidence>
<evidence type="ECO:0000256" key="14">
    <source>
        <dbReference type="ARBA" id="ARBA00055150"/>
    </source>
</evidence>
<evidence type="ECO:0000313" key="20">
    <source>
        <dbReference type="Proteomes" id="UP000193920"/>
    </source>
</evidence>
<keyword evidence="11 15" id="KW-0863">Zinc-finger</keyword>
<gene>
    <name evidence="19" type="ORF">LY90DRAFT_699429</name>
</gene>
<dbReference type="OrthoDB" id="6108at2759"/>
<evidence type="ECO:0000256" key="4">
    <source>
        <dbReference type="ARBA" id="ARBA00007997"/>
    </source>
</evidence>
<evidence type="ECO:0000256" key="9">
    <source>
        <dbReference type="ARBA" id="ARBA00022723"/>
    </source>
</evidence>
<feature type="compositionally biased region" description="Acidic residues" evidence="17">
    <location>
        <begin position="992"/>
        <end position="1001"/>
    </location>
</feature>
<feature type="region of interest" description="Disordered" evidence="17">
    <location>
        <begin position="987"/>
        <end position="1024"/>
    </location>
</feature>
<dbReference type="SUPFAM" id="SSF48371">
    <property type="entry name" value="ARM repeat"/>
    <property type="match status" value="1"/>
</dbReference>
<keyword evidence="9 16" id="KW-0479">Metal-binding</keyword>